<dbReference type="Proteomes" id="UP000184314">
    <property type="component" value="Unassembled WGS sequence"/>
</dbReference>
<reference evidence="2" key="1">
    <citation type="submission" date="2016-11" db="EMBL/GenBank/DDBJ databases">
        <authorList>
            <person name="Varghese N."/>
            <person name="Submissions S."/>
        </authorList>
    </citation>
    <scope>NUCLEOTIDE SEQUENCE [LARGE SCALE GENOMIC DNA]</scope>
    <source>
        <strain evidence="2">DSM 16478</strain>
    </source>
</reference>
<organism evidence="1 2">
    <name type="scientific">Maribacter aquivivus</name>
    <dbReference type="NCBI Taxonomy" id="228958"/>
    <lineage>
        <taxon>Bacteria</taxon>
        <taxon>Pseudomonadati</taxon>
        <taxon>Bacteroidota</taxon>
        <taxon>Flavobacteriia</taxon>
        <taxon>Flavobacteriales</taxon>
        <taxon>Flavobacteriaceae</taxon>
        <taxon>Maribacter</taxon>
    </lineage>
</organism>
<protein>
    <submittedName>
        <fullName evidence="1">Uncharacterized protein</fullName>
    </submittedName>
</protein>
<accession>A0A1M6TSE2</accession>
<dbReference type="OrthoDB" id="1436888at2"/>
<dbReference type="RefSeq" id="WP_073246328.1">
    <property type="nucleotide sequence ID" value="NZ_CANLWT010000003.1"/>
</dbReference>
<keyword evidence="2" id="KW-1185">Reference proteome</keyword>
<evidence type="ECO:0000313" key="1">
    <source>
        <dbReference type="EMBL" id="SHK59857.1"/>
    </source>
</evidence>
<name>A0A1M6TSE2_9FLAO</name>
<proteinExistence type="predicted"/>
<dbReference type="EMBL" id="FQZX01000003">
    <property type="protein sequence ID" value="SHK59857.1"/>
    <property type="molecule type" value="Genomic_DNA"/>
</dbReference>
<evidence type="ECO:0000313" key="2">
    <source>
        <dbReference type="Proteomes" id="UP000184314"/>
    </source>
</evidence>
<gene>
    <name evidence="1" type="ORF">SAMN04488007_3344</name>
</gene>
<dbReference type="AlphaFoldDB" id="A0A1M6TSE2"/>
<sequence length="123" mass="14602">MNTNQEILDEFGKILISDVFDKGYEIIKNDVSDLAETEGYENLFVNMNNDQKREIEKYTKEVLEGALFNFLKMFEEKEQFKLIYQNENIPVNLVKISEMLKAEPIIENGWINRFSEFKFTDNK</sequence>